<sequence length="1525" mass="172203">MSQLRPLNDSNLRQATGTSGPEERDPEPRTTFTRVFDRIPVTTNPTGETTLDAFTTPAQTVPETYPSGPPPAPERPQEPNPGANASALEGLMPNLPPGEFVTRNFESLAAYMREEARRRSNRDIQARLSFDSDRETYSPPHRRPRARRTPVFNRIGERVDDSAPRDKPYPSGSEASGRRRSVHDRIGGRPIREKSREQQLSPGGDPSVTNSSNARHNRRKRRTPPPTDSEDDRPNNRRKRGPSVTDSSDNEEKETGHWKSRRRHRTRGSEDISRPWRRDKIDAFTRRISDFSEDRRRRLPTNVKTYDGTGDPDDHLKVFESAAAIENWPQPVWCHMFNSTLVGNAHTWFSKLPRRSIDGYKTLRKAFRLNFTQRKKCAKNPVDLARIKQRQGETDSAFMERFKDECMQFKACPEVLKISAFMNGASNPELIKKLHDGVPTTLDEVMKRTRSFIQGETAAADSKKGEIFAAEGANFPKPPAMRTPEDKRTGNGYCDYHGQKGHTTNKCVQLRQLIDKMVKEGRLDHLVKNIKDGKDRGRTEGKKDNPKDKQGTIFMIHSWDRSTKQKVTQRFSRGNKISFPPLTAENAIAEPLVIEIQAGGHNIHRMYIDGGASADIMYEHCFNKLQPDIKQQLTPATMSLTRFAGEKIWPIGQLRLPVTLGDNEHSTTTWVNFMVIRSHSLYNGIIGRSGISALRAVPSTAHGMLKFPVDGGIVTLYNNITPTGECNAVNNEAAPMPAQQTTKIPNIKVAIHPDYPEQQVSLGGSLSDKGKTAICALLQRNLDVFAWEPKHMTGVPRSISEHRLNIRQGYNPVRQKKRGQAPDRAKAVLEEVHKLKSDGSWRMCVDFTDLKKACPQDCYPLPEIDWKVESLCGYPFKCFMDAYKGYHQIQMAEEDEEKTAFHTSQGVFCYTKMPFGLKNAGATYQRLVDAAFEKQVGRNLEVYVDDLVIKSHSEEEIVRDIEETFSTLRKINMKLNPKKCTFGATEGMFLGYLIEPDGIKACPEKTDAVIQLSSPRTLKEAQSLNGKLAGLNRFLSKSADKSLPLFKTLKKCMKKGDFRWTTEAEEAFTQLKQTIASLPKLVAPQPGEELIVYLSATHGAISAVLLTDRNSVQTPVYFVSKALNKTEINYTAMEKLVLALVFTAKRLRRYFQAHPIAVITDQPIKQVISKPEASGRLRKWSVLLGEYNISYRPRTAIKGQILADFIVEKPEEESAPHTTEVTLEKPWILFTDGSSCTDGSGAGLICPTFEFTATNNEAEYEALLAGLHIANRMGVRNLEANVDSRLVANHVLGEYVAKEENMIQYLAKAKSLIQNFDRFTIKQVPRGENKKADALSKIASTSFAHLSKQVLVEILKDKSISEMEVTTKFISEGNLPQDQKEARRIRRLAQRFEFRDGVLYRRSFLQPWLRCVGPLQANYVLREIHEGSCSMHSGPRSVVARALRSGYYWPTMHHDARELIKKCHDCQIHRPIPRRPQQELSPITAPWPFYKWGIDIAGPFPAAAGGLKFLIVAVDYFTKWIEAKA</sequence>
<keyword evidence="5" id="KW-0548">Nucleotidyltransferase</keyword>
<feature type="domain" description="RNase H type-1" evidence="3">
    <location>
        <begin position="1223"/>
        <end position="1341"/>
    </location>
</feature>
<dbReference type="EMBL" id="PKPP01000001">
    <property type="protein sequence ID" value="PWA99920.1"/>
    <property type="molecule type" value="Genomic_DNA"/>
</dbReference>
<dbReference type="Pfam" id="PF13456">
    <property type="entry name" value="RVT_3"/>
    <property type="match status" value="1"/>
</dbReference>
<dbReference type="GO" id="GO:0006310">
    <property type="term" value="P:DNA recombination"/>
    <property type="evidence" value="ECO:0007669"/>
    <property type="project" value="UniProtKB-KW"/>
</dbReference>
<dbReference type="InterPro" id="IPR036397">
    <property type="entry name" value="RNaseH_sf"/>
</dbReference>
<feature type="region of interest" description="Disordered" evidence="2">
    <location>
        <begin position="115"/>
        <end position="272"/>
    </location>
</feature>
<comment type="caution">
    <text evidence="5">The sequence shown here is derived from an EMBL/GenBank/DDBJ whole genome shotgun (WGS) entry which is preliminary data.</text>
</comment>
<dbReference type="PANTHER" id="PTHR48475:SF2">
    <property type="entry name" value="RIBONUCLEASE H"/>
    <property type="match status" value="1"/>
</dbReference>
<dbReference type="InterPro" id="IPR043128">
    <property type="entry name" value="Rev_trsase/Diguanyl_cyclase"/>
</dbReference>
<keyword evidence="5" id="KW-0808">Transferase</keyword>
<feature type="compositionally biased region" description="Polar residues" evidence="2">
    <location>
        <begin position="41"/>
        <end position="62"/>
    </location>
</feature>
<keyword evidence="6" id="KW-1185">Reference proteome</keyword>
<dbReference type="Gene3D" id="2.40.70.10">
    <property type="entry name" value="Acid Proteases"/>
    <property type="match status" value="1"/>
</dbReference>
<dbReference type="InterPro" id="IPR041577">
    <property type="entry name" value="RT_RNaseH_2"/>
</dbReference>
<dbReference type="SUPFAM" id="SSF53098">
    <property type="entry name" value="Ribonuclease H-like"/>
    <property type="match status" value="2"/>
</dbReference>
<feature type="compositionally biased region" description="Basic and acidic residues" evidence="2">
    <location>
        <begin position="115"/>
        <end position="136"/>
    </location>
</feature>
<protein>
    <submittedName>
        <fullName evidence="5">Reverse transcriptase domain-containing protein</fullName>
    </submittedName>
</protein>
<evidence type="ECO:0000256" key="2">
    <source>
        <dbReference type="SAM" id="MobiDB-lite"/>
    </source>
</evidence>
<dbReference type="InterPro" id="IPR021109">
    <property type="entry name" value="Peptidase_aspartic_dom_sf"/>
</dbReference>
<dbReference type="GO" id="GO:0003964">
    <property type="term" value="F:RNA-directed DNA polymerase activity"/>
    <property type="evidence" value="ECO:0007669"/>
    <property type="project" value="UniProtKB-KW"/>
</dbReference>
<dbReference type="CDD" id="cd09279">
    <property type="entry name" value="RNase_HI_like"/>
    <property type="match status" value="1"/>
</dbReference>
<feature type="domain" description="Integrase catalytic" evidence="4">
    <location>
        <begin position="1484"/>
        <end position="1525"/>
    </location>
</feature>
<dbReference type="InterPro" id="IPR005162">
    <property type="entry name" value="Retrotrans_gag_dom"/>
</dbReference>
<dbReference type="GO" id="GO:0003676">
    <property type="term" value="F:nucleic acid binding"/>
    <property type="evidence" value="ECO:0007669"/>
    <property type="project" value="InterPro"/>
</dbReference>
<dbReference type="Pfam" id="PF17919">
    <property type="entry name" value="RT_RNaseH_2"/>
    <property type="match status" value="1"/>
</dbReference>
<feature type="compositionally biased region" description="Basic and acidic residues" evidence="2">
    <location>
        <begin position="155"/>
        <end position="168"/>
    </location>
</feature>
<dbReference type="InterPro" id="IPR012337">
    <property type="entry name" value="RNaseH-like_sf"/>
</dbReference>
<proteinExistence type="predicted"/>
<dbReference type="InterPro" id="IPR043502">
    <property type="entry name" value="DNA/RNA_pol_sf"/>
</dbReference>
<dbReference type="InterPro" id="IPR041588">
    <property type="entry name" value="Integrase_H2C2"/>
</dbReference>
<dbReference type="InterPro" id="IPR002156">
    <property type="entry name" value="RNaseH_domain"/>
</dbReference>
<dbReference type="CDD" id="cd00303">
    <property type="entry name" value="retropepsin_like"/>
    <property type="match status" value="1"/>
</dbReference>
<dbReference type="CDD" id="cd01647">
    <property type="entry name" value="RT_LTR"/>
    <property type="match status" value="1"/>
</dbReference>
<keyword evidence="5" id="KW-0695">RNA-directed DNA polymerase</keyword>
<dbReference type="Gene3D" id="3.30.70.270">
    <property type="match status" value="2"/>
</dbReference>
<dbReference type="Pfam" id="PF03732">
    <property type="entry name" value="Retrotrans_gag"/>
    <property type="match status" value="1"/>
</dbReference>
<dbReference type="PANTHER" id="PTHR48475">
    <property type="entry name" value="RIBONUCLEASE H"/>
    <property type="match status" value="1"/>
</dbReference>
<dbReference type="Proteomes" id="UP000245207">
    <property type="component" value="Unassembled WGS sequence"/>
</dbReference>
<dbReference type="Gene3D" id="1.10.340.70">
    <property type="match status" value="1"/>
</dbReference>
<feature type="region of interest" description="Disordered" evidence="2">
    <location>
        <begin position="530"/>
        <end position="549"/>
    </location>
</feature>
<evidence type="ECO:0000313" key="5">
    <source>
        <dbReference type="EMBL" id="PWA99920.1"/>
    </source>
</evidence>
<dbReference type="InterPro" id="IPR000477">
    <property type="entry name" value="RT_dom"/>
</dbReference>
<dbReference type="Pfam" id="PF00078">
    <property type="entry name" value="RVT_1"/>
    <property type="match status" value="1"/>
</dbReference>
<evidence type="ECO:0000313" key="6">
    <source>
        <dbReference type="Proteomes" id="UP000245207"/>
    </source>
</evidence>
<evidence type="ECO:0000256" key="1">
    <source>
        <dbReference type="ARBA" id="ARBA00023172"/>
    </source>
</evidence>
<dbReference type="OrthoDB" id="779804at2759"/>
<dbReference type="PROSITE" id="PS50994">
    <property type="entry name" value="INTEGRASE"/>
    <property type="match status" value="1"/>
</dbReference>
<dbReference type="GO" id="GO:0015074">
    <property type="term" value="P:DNA integration"/>
    <property type="evidence" value="ECO:0007669"/>
    <property type="project" value="InterPro"/>
</dbReference>
<accession>A0A2U1QPI0</accession>
<evidence type="ECO:0000259" key="3">
    <source>
        <dbReference type="PROSITE" id="PS50879"/>
    </source>
</evidence>
<dbReference type="Gene3D" id="3.10.10.10">
    <property type="entry name" value="HIV Type 1 Reverse Transcriptase, subunit A, domain 1"/>
    <property type="match status" value="1"/>
</dbReference>
<gene>
    <name evidence="5" type="ORF">CTI12_AA000500</name>
</gene>
<feature type="region of interest" description="Disordered" evidence="2">
    <location>
        <begin position="1"/>
        <end position="100"/>
    </location>
</feature>
<organism evidence="5 6">
    <name type="scientific">Artemisia annua</name>
    <name type="common">Sweet wormwood</name>
    <dbReference type="NCBI Taxonomy" id="35608"/>
    <lineage>
        <taxon>Eukaryota</taxon>
        <taxon>Viridiplantae</taxon>
        <taxon>Streptophyta</taxon>
        <taxon>Embryophyta</taxon>
        <taxon>Tracheophyta</taxon>
        <taxon>Spermatophyta</taxon>
        <taxon>Magnoliopsida</taxon>
        <taxon>eudicotyledons</taxon>
        <taxon>Gunneridae</taxon>
        <taxon>Pentapetalae</taxon>
        <taxon>asterids</taxon>
        <taxon>campanulids</taxon>
        <taxon>Asterales</taxon>
        <taxon>Asteraceae</taxon>
        <taxon>Asteroideae</taxon>
        <taxon>Anthemideae</taxon>
        <taxon>Artemisiinae</taxon>
        <taxon>Artemisia</taxon>
    </lineage>
</organism>
<keyword evidence="1" id="KW-0233">DNA recombination</keyword>
<dbReference type="PROSITE" id="PS50879">
    <property type="entry name" value="RNASE_H_1"/>
    <property type="match status" value="1"/>
</dbReference>
<reference evidence="5 6" key="1">
    <citation type="journal article" date="2018" name="Mol. Plant">
        <title>The genome of Artemisia annua provides insight into the evolution of Asteraceae family and artemisinin biosynthesis.</title>
        <authorList>
            <person name="Shen Q."/>
            <person name="Zhang L."/>
            <person name="Liao Z."/>
            <person name="Wang S."/>
            <person name="Yan T."/>
            <person name="Shi P."/>
            <person name="Liu M."/>
            <person name="Fu X."/>
            <person name="Pan Q."/>
            <person name="Wang Y."/>
            <person name="Lv Z."/>
            <person name="Lu X."/>
            <person name="Zhang F."/>
            <person name="Jiang W."/>
            <person name="Ma Y."/>
            <person name="Chen M."/>
            <person name="Hao X."/>
            <person name="Li L."/>
            <person name="Tang Y."/>
            <person name="Lv G."/>
            <person name="Zhou Y."/>
            <person name="Sun X."/>
            <person name="Brodelius P.E."/>
            <person name="Rose J.K.C."/>
            <person name="Tang K."/>
        </authorList>
    </citation>
    <scope>NUCLEOTIDE SEQUENCE [LARGE SCALE GENOMIC DNA]</scope>
    <source>
        <strain evidence="6">cv. Huhao1</strain>
        <tissue evidence="5">Leaf</tissue>
    </source>
</reference>
<dbReference type="Gene3D" id="3.30.420.10">
    <property type="entry name" value="Ribonuclease H-like superfamily/Ribonuclease H"/>
    <property type="match status" value="2"/>
</dbReference>
<dbReference type="Pfam" id="PF17921">
    <property type="entry name" value="Integrase_H2C2"/>
    <property type="match status" value="1"/>
</dbReference>
<evidence type="ECO:0000259" key="4">
    <source>
        <dbReference type="PROSITE" id="PS50994"/>
    </source>
</evidence>
<feature type="compositionally biased region" description="Polar residues" evidence="2">
    <location>
        <begin position="1"/>
        <end position="19"/>
    </location>
</feature>
<dbReference type="InterPro" id="IPR001584">
    <property type="entry name" value="Integrase_cat-core"/>
</dbReference>
<dbReference type="SUPFAM" id="SSF56672">
    <property type="entry name" value="DNA/RNA polymerases"/>
    <property type="match status" value="1"/>
</dbReference>
<feature type="compositionally biased region" description="Basic and acidic residues" evidence="2">
    <location>
        <begin position="183"/>
        <end position="197"/>
    </location>
</feature>
<dbReference type="GO" id="GO:0004523">
    <property type="term" value="F:RNA-DNA hybrid ribonuclease activity"/>
    <property type="evidence" value="ECO:0007669"/>
    <property type="project" value="InterPro"/>
</dbReference>
<name>A0A2U1QPI0_ARTAN</name>